<comment type="similarity">
    <text evidence="1">Belongs to the UPF0065 (bug) family.</text>
</comment>
<evidence type="ECO:0000313" key="3">
    <source>
        <dbReference type="EMBL" id="MFB5679951.1"/>
    </source>
</evidence>
<evidence type="ECO:0000256" key="2">
    <source>
        <dbReference type="SAM" id="SignalP"/>
    </source>
</evidence>
<sequence>MKAWWRKIMMVVSAAASAAVFLSACAENTATDSARGAAAAAGYPEHEIQYIVPFSPGGGVDLVARATAEYVGQKWNQTIVVVNKPGGGGAVGAQFALKQSPNDGYTVLADNNSSTTMLTAGSSTPPVQNDDRVFAARIVEDAPAFAVAADAPWKDFKEFSDWVKANPEQLTWTSVGKAGFSSFVMAEWMEAIGADFAKTRMITTKGASESAPMVAGGHAVLAIHTVSELYPLAKAGKIRLLAVQADERSPYFPEVPTTEEQGIKGLAIRWWTGLSLPAGTPDGIRQKWEETIAQMVKDPEFIHKLENMKMKASYADSAAFREEIRQETEYLKEMAQTHGMRTE</sequence>
<feature type="chain" id="PRO_5047301953" evidence="2">
    <location>
        <begin position="27"/>
        <end position="343"/>
    </location>
</feature>
<dbReference type="PROSITE" id="PS51257">
    <property type="entry name" value="PROKAR_LIPOPROTEIN"/>
    <property type="match status" value="1"/>
</dbReference>
<feature type="signal peptide" evidence="2">
    <location>
        <begin position="1"/>
        <end position="26"/>
    </location>
</feature>
<dbReference type="InterPro" id="IPR005064">
    <property type="entry name" value="BUG"/>
</dbReference>
<dbReference type="Proteomes" id="UP001580407">
    <property type="component" value="Unassembled WGS sequence"/>
</dbReference>
<evidence type="ECO:0000256" key="1">
    <source>
        <dbReference type="ARBA" id="ARBA00006987"/>
    </source>
</evidence>
<dbReference type="PANTHER" id="PTHR42928:SF5">
    <property type="entry name" value="BLR1237 PROTEIN"/>
    <property type="match status" value="1"/>
</dbReference>
<organism evidence="3 4">
    <name type="scientific">Paenibacillus terreus</name>
    <dbReference type="NCBI Taxonomy" id="1387834"/>
    <lineage>
        <taxon>Bacteria</taxon>
        <taxon>Bacillati</taxon>
        <taxon>Bacillota</taxon>
        <taxon>Bacilli</taxon>
        <taxon>Bacillales</taxon>
        <taxon>Paenibacillaceae</taxon>
        <taxon>Paenibacillus</taxon>
    </lineage>
</organism>
<evidence type="ECO:0000313" key="4">
    <source>
        <dbReference type="Proteomes" id="UP001580407"/>
    </source>
</evidence>
<keyword evidence="4" id="KW-1185">Reference proteome</keyword>
<dbReference type="Pfam" id="PF03401">
    <property type="entry name" value="TctC"/>
    <property type="match status" value="1"/>
</dbReference>
<name>A0ABV5B2R2_9BACL</name>
<comment type="caution">
    <text evidence="3">The sequence shown here is derived from an EMBL/GenBank/DDBJ whole genome shotgun (WGS) entry which is preliminary data.</text>
</comment>
<dbReference type="EMBL" id="JBHILM010000003">
    <property type="protein sequence ID" value="MFB5679951.1"/>
    <property type="molecule type" value="Genomic_DNA"/>
</dbReference>
<dbReference type="SUPFAM" id="SSF53850">
    <property type="entry name" value="Periplasmic binding protein-like II"/>
    <property type="match status" value="1"/>
</dbReference>
<reference evidence="3 4" key="1">
    <citation type="submission" date="2024-09" db="EMBL/GenBank/DDBJ databases">
        <authorList>
            <person name="Ruan L."/>
        </authorList>
    </citation>
    <scope>NUCLEOTIDE SEQUENCE [LARGE SCALE GENOMIC DNA]</scope>
    <source>
        <strain evidence="3 4">D33</strain>
    </source>
</reference>
<protein>
    <submittedName>
        <fullName evidence="3">Tripartite tricarboxylate transporter substrate binding protein</fullName>
    </submittedName>
</protein>
<dbReference type="PANTHER" id="PTHR42928">
    <property type="entry name" value="TRICARBOXYLATE-BINDING PROTEIN"/>
    <property type="match status" value="1"/>
</dbReference>
<dbReference type="Gene3D" id="3.40.190.10">
    <property type="entry name" value="Periplasmic binding protein-like II"/>
    <property type="match status" value="1"/>
</dbReference>
<accession>A0ABV5B2R2</accession>
<dbReference type="Gene3D" id="3.40.190.150">
    <property type="entry name" value="Bordetella uptake gene, domain 1"/>
    <property type="match status" value="1"/>
</dbReference>
<gene>
    <name evidence="3" type="ORF">ACE3NQ_03325</name>
</gene>
<proteinExistence type="inferred from homology"/>
<dbReference type="CDD" id="cd07012">
    <property type="entry name" value="PBP2_Bug_TTT"/>
    <property type="match status" value="1"/>
</dbReference>
<dbReference type="RefSeq" id="WP_375523786.1">
    <property type="nucleotide sequence ID" value="NZ_JBHILM010000003.1"/>
</dbReference>
<dbReference type="PIRSF" id="PIRSF017082">
    <property type="entry name" value="YflP"/>
    <property type="match status" value="1"/>
</dbReference>
<keyword evidence="2" id="KW-0732">Signal</keyword>
<dbReference type="InterPro" id="IPR042100">
    <property type="entry name" value="Bug_dom1"/>
</dbReference>